<gene>
    <name evidence="8" type="ordered locus">Cphy_2477</name>
</gene>
<comment type="subcellular location">
    <subcellularLocation>
        <location evidence="1">Membrane</location>
    </subcellularLocation>
</comment>
<dbReference type="PANTHER" id="PTHR30627">
    <property type="entry name" value="PEPTIDOGLYCAN D,D-TRANSPEPTIDASE"/>
    <property type="match status" value="1"/>
</dbReference>
<dbReference type="STRING" id="357809.Cphy_2477"/>
<dbReference type="Pfam" id="PF03717">
    <property type="entry name" value="PBP_dimer"/>
    <property type="match status" value="1"/>
</dbReference>
<keyword evidence="8" id="KW-0808">Transferase</keyword>
<dbReference type="AlphaFoldDB" id="A9KM84"/>
<dbReference type="GO" id="GO:0005886">
    <property type="term" value="C:plasma membrane"/>
    <property type="evidence" value="ECO:0007669"/>
    <property type="project" value="TreeGrafter"/>
</dbReference>
<dbReference type="OrthoDB" id="9804124at2"/>
<evidence type="ECO:0000256" key="2">
    <source>
        <dbReference type="ARBA" id="ARBA00007171"/>
    </source>
</evidence>
<dbReference type="Proteomes" id="UP000000370">
    <property type="component" value="Chromosome"/>
</dbReference>
<organism evidence="8 9">
    <name type="scientific">Lachnoclostridium phytofermentans (strain ATCC 700394 / DSM 18823 / ISDg)</name>
    <name type="common">Clostridium phytofermentans</name>
    <dbReference type="NCBI Taxonomy" id="357809"/>
    <lineage>
        <taxon>Bacteria</taxon>
        <taxon>Bacillati</taxon>
        <taxon>Bacillota</taxon>
        <taxon>Clostridia</taxon>
        <taxon>Lachnospirales</taxon>
        <taxon>Lachnospiraceae</taxon>
    </lineage>
</organism>
<sequence length="651" mass="72476" precursor="true">MARQREKAKVKKFKGYMQSKLLFVFFMILCAMIAIIARLVFLNNRDQERYEKRVLSQQTFLSSTIPYQRGSILDRNGVVLASSDKVYNVIIEPKVILTDEEYLNPTVEALSSVFGVDTAEVTSLIHEKSTSSYQRLLKQVSIDVVDQFENLQKDNKKIKGVWFEEEYKRIYPYGSLASQVIGYTSAGDVGTWGIEEYYNSSLNGTNGRIYGFYDSELNLTRTRKEAINGYTIVSTIDTNIQRIVEEHIKKFQEEIGANNVSVMVSNPNNGEIYAMATNFGFDLNNPYDLSAYYDEVEVASMSEEDKEKALNTMWRNFSISDTFEPGSTFKPFTVASALEEHLVTPETTFQCNGVLRVGGYNIRCNARHGTVTLAQSLMKSCNPSMMAIGEKEGASLFSTYQDHFFFGKKTGIDLPGESAGILISEDKLHVTELATNSFGQGFNVTMIQMVAGFASLVNGGHYYQPHVVKEIVTDQGTTVDEKEQYPINETVSAETSEFIREAMYLTVHDGTAKPAQVEGYLVGGKTGTAQKLPRTSKKYVVSFIGCVPTDDPQVVIYVVIDEVHDEAKKASSTVATTLTSQILKDILPFLEVYPEGEIDYKVDLPVIKDGEEGQPGEGQQGEQGNQGKNGENDYVGFDESEADAIPDDIAN</sequence>
<dbReference type="GO" id="GO:0071555">
    <property type="term" value="P:cell wall organization"/>
    <property type="evidence" value="ECO:0007669"/>
    <property type="project" value="TreeGrafter"/>
</dbReference>
<dbReference type="GO" id="GO:0016757">
    <property type="term" value="F:glycosyltransferase activity"/>
    <property type="evidence" value="ECO:0007669"/>
    <property type="project" value="UniProtKB-KW"/>
</dbReference>
<dbReference type="SUPFAM" id="SSF56519">
    <property type="entry name" value="Penicillin binding protein dimerisation domain"/>
    <property type="match status" value="1"/>
</dbReference>
<dbReference type="EC" id="2.4.1.129" evidence="8"/>
<dbReference type="RefSeq" id="WP_012200491.1">
    <property type="nucleotide sequence ID" value="NC_010001.1"/>
</dbReference>
<evidence type="ECO:0000256" key="4">
    <source>
        <dbReference type="SAM" id="MobiDB-lite"/>
    </source>
</evidence>
<evidence type="ECO:0000259" key="6">
    <source>
        <dbReference type="Pfam" id="PF00905"/>
    </source>
</evidence>
<dbReference type="Gene3D" id="3.90.1310.10">
    <property type="entry name" value="Penicillin-binding protein 2a (Domain 2)"/>
    <property type="match status" value="1"/>
</dbReference>
<dbReference type="PANTHER" id="PTHR30627:SF1">
    <property type="entry name" value="PEPTIDOGLYCAN D,D-TRANSPEPTIDASE FTSI"/>
    <property type="match status" value="1"/>
</dbReference>
<evidence type="ECO:0000256" key="3">
    <source>
        <dbReference type="ARBA" id="ARBA00023136"/>
    </source>
</evidence>
<dbReference type="InterPro" id="IPR036138">
    <property type="entry name" value="PBP_dimer_sf"/>
</dbReference>
<evidence type="ECO:0000256" key="1">
    <source>
        <dbReference type="ARBA" id="ARBA00004370"/>
    </source>
</evidence>
<reference evidence="9" key="1">
    <citation type="submission" date="2007-11" db="EMBL/GenBank/DDBJ databases">
        <title>Complete genome sequence of Clostridium phytofermentans ISDg.</title>
        <authorList>
            <person name="Leschine S.B."/>
            <person name="Warnick T.A."/>
            <person name="Blanchard J.L."/>
            <person name="Schnell D.J."/>
            <person name="Petit E.L."/>
            <person name="LaTouf W.G."/>
            <person name="Copeland A."/>
            <person name="Lucas S."/>
            <person name="Lapidus A."/>
            <person name="Barry K."/>
            <person name="Glavina del Rio T."/>
            <person name="Dalin E."/>
            <person name="Tice H."/>
            <person name="Pitluck S."/>
            <person name="Kiss H."/>
            <person name="Brettin T."/>
            <person name="Bruce D."/>
            <person name="Detter J.C."/>
            <person name="Han C."/>
            <person name="Kuske C."/>
            <person name="Schmutz J."/>
            <person name="Larimer F."/>
            <person name="Land M."/>
            <person name="Hauser L."/>
            <person name="Kyrpides N."/>
            <person name="Kim E.A."/>
            <person name="Richardson P."/>
        </authorList>
    </citation>
    <scope>NUCLEOTIDE SEQUENCE [LARGE SCALE GENOMIC DNA]</scope>
    <source>
        <strain evidence="9">ATCC 700394 / DSM 18823 / ISDg</strain>
    </source>
</reference>
<feature type="transmembrane region" description="Helical" evidence="5">
    <location>
        <begin position="21"/>
        <end position="41"/>
    </location>
</feature>
<keyword evidence="9" id="KW-1185">Reference proteome</keyword>
<dbReference type="Pfam" id="PF00905">
    <property type="entry name" value="Transpeptidase"/>
    <property type="match status" value="1"/>
</dbReference>
<dbReference type="GO" id="GO:0008658">
    <property type="term" value="F:penicillin binding"/>
    <property type="evidence" value="ECO:0007669"/>
    <property type="project" value="InterPro"/>
</dbReference>
<name>A9KM84_LACP7</name>
<dbReference type="KEGG" id="cpy:Cphy_2477"/>
<evidence type="ECO:0000259" key="7">
    <source>
        <dbReference type="Pfam" id="PF03717"/>
    </source>
</evidence>
<dbReference type="eggNOG" id="COG0768">
    <property type="taxonomic scope" value="Bacteria"/>
</dbReference>
<feature type="region of interest" description="Disordered" evidence="4">
    <location>
        <begin position="608"/>
        <end position="651"/>
    </location>
</feature>
<dbReference type="HOGENOM" id="CLU_009289_6_0_9"/>
<evidence type="ECO:0000313" key="9">
    <source>
        <dbReference type="Proteomes" id="UP000000370"/>
    </source>
</evidence>
<keyword evidence="8" id="KW-0328">Glycosyltransferase</keyword>
<protein>
    <submittedName>
        <fullName evidence="8">Peptidoglycan glycosyltransferase</fullName>
        <ecNumber evidence="8">2.4.1.129</ecNumber>
    </submittedName>
</protein>
<evidence type="ECO:0000256" key="5">
    <source>
        <dbReference type="SAM" id="Phobius"/>
    </source>
</evidence>
<comment type="similarity">
    <text evidence="2">Belongs to the transpeptidase family.</text>
</comment>
<feature type="compositionally biased region" description="Acidic residues" evidence="4">
    <location>
        <begin position="636"/>
        <end position="651"/>
    </location>
</feature>
<feature type="domain" description="Penicillin-binding protein transpeptidase" evidence="6">
    <location>
        <begin position="261"/>
        <end position="583"/>
    </location>
</feature>
<dbReference type="InterPro" id="IPR050515">
    <property type="entry name" value="Beta-lactam/transpept"/>
</dbReference>
<dbReference type="EMBL" id="CP000885">
    <property type="protein sequence ID" value="ABX42838.1"/>
    <property type="molecule type" value="Genomic_DNA"/>
</dbReference>
<feature type="domain" description="Penicillin-binding protein dimerisation" evidence="7">
    <location>
        <begin position="65"/>
        <end position="210"/>
    </location>
</feature>
<keyword evidence="3 5" id="KW-0472">Membrane</keyword>
<keyword evidence="5" id="KW-1133">Transmembrane helix</keyword>
<accession>A9KM84</accession>
<evidence type="ECO:0000313" key="8">
    <source>
        <dbReference type="EMBL" id="ABX42838.1"/>
    </source>
</evidence>
<dbReference type="InterPro" id="IPR005311">
    <property type="entry name" value="PBP_dimer"/>
</dbReference>
<dbReference type="Gene3D" id="3.40.710.10">
    <property type="entry name" value="DD-peptidase/beta-lactamase superfamily"/>
    <property type="match status" value="1"/>
</dbReference>
<keyword evidence="5" id="KW-0812">Transmembrane</keyword>
<dbReference type="InterPro" id="IPR001460">
    <property type="entry name" value="PCN-bd_Tpept"/>
</dbReference>
<dbReference type="SUPFAM" id="SSF56601">
    <property type="entry name" value="beta-lactamase/transpeptidase-like"/>
    <property type="match status" value="1"/>
</dbReference>
<proteinExistence type="inferred from homology"/>
<dbReference type="InterPro" id="IPR012338">
    <property type="entry name" value="Beta-lactam/transpept-like"/>
</dbReference>